<evidence type="ECO:0000313" key="10">
    <source>
        <dbReference type="Proteomes" id="UP000533637"/>
    </source>
</evidence>
<keyword evidence="2 9" id="KW-0328">Glycosyltransferase</keyword>
<evidence type="ECO:0000256" key="7">
    <source>
        <dbReference type="SAM" id="Phobius"/>
    </source>
</evidence>
<dbReference type="PANTHER" id="PTHR48090">
    <property type="entry name" value="UNDECAPRENYL-PHOSPHATE 4-DEOXY-4-FORMAMIDO-L-ARABINOSE TRANSFERASE-RELATED"/>
    <property type="match status" value="1"/>
</dbReference>
<keyword evidence="4 7" id="KW-0812">Transmembrane</keyword>
<reference evidence="9 10" key="1">
    <citation type="submission" date="2020-08" db="EMBL/GenBank/DDBJ databases">
        <title>Genomic Encyclopedia of Type Strains, Phase IV (KMG-IV): sequencing the most valuable type-strain genomes for metagenomic binning, comparative biology and taxonomic classification.</title>
        <authorList>
            <person name="Goeker M."/>
        </authorList>
    </citation>
    <scope>NUCLEOTIDE SEQUENCE [LARGE SCALE GENOMIC DNA]</scope>
    <source>
        <strain evidence="9 10">DSM 102983</strain>
    </source>
</reference>
<keyword evidence="10" id="KW-1185">Reference proteome</keyword>
<gene>
    <name evidence="9" type="ORF">GGQ57_001107</name>
</gene>
<evidence type="ECO:0000256" key="6">
    <source>
        <dbReference type="ARBA" id="ARBA00023136"/>
    </source>
</evidence>
<dbReference type="GO" id="GO:0004582">
    <property type="term" value="F:dolichyl-phosphate beta-D-mannosyltransferase activity"/>
    <property type="evidence" value="ECO:0007669"/>
    <property type="project" value="UniProtKB-EC"/>
</dbReference>
<dbReference type="Proteomes" id="UP000533637">
    <property type="component" value="Unassembled WGS sequence"/>
</dbReference>
<dbReference type="RefSeq" id="WP_183669414.1">
    <property type="nucleotide sequence ID" value="NZ_BMPB01000003.1"/>
</dbReference>
<proteinExistence type="predicted"/>
<organism evidence="9 10">
    <name type="scientific">Parabacteroides faecis</name>
    <dbReference type="NCBI Taxonomy" id="1217282"/>
    <lineage>
        <taxon>Bacteria</taxon>
        <taxon>Pseudomonadati</taxon>
        <taxon>Bacteroidota</taxon>
        <taxon>Bacteroidia</taxon>
        <taxon>Bacteroidales</taxon>
        <taxon>Tannerellaceae</taxon>
        <taxon>Parabacteroides</taxon>
    </lineage>
</organism>
<dbReference type="SUPFAM" id="SSF53448">
    <property type="entry name" value="Nucleotide-diphospho-sugar transferases"/>
    <property type="match status" value="1"/>
</dbReference>
<dbReference type="Pfam" id="PF00535">
    <property type="entry name" value="Glycos_transf_2"/>
    <property type="match status" value="1"/>
</dbReference>
<name>A0ABR6KI78_9BACT</name>
<dbReference type="EC" id="2.4.1.83" evidence="9"/>
<keyword evidence="6 7" id="KW-0472">Membrane</keyword>
<keyword evidence="3 9" id="KW-0808">Transferase</keyword>
<protein>
    <submittedName>
        <fullName evidence="9">Dolichol-phosphate mannosyltransferase</fullName>
        <ecNumber evidence="9">2.4.1.83</ecNumber>
    </submittedName>
</protein>
<evidence type="ECO:0000313" key="9">
    <source>
        <dbReference type="EMBL" id="MBB4621213.1"/>
    </source>
</evidence>
<feature type="domain" description="Glycosyltransferase 2-like" evidence="8">
    <location>
        <begin position="6"/>
        <end position="167"/>
    </location>
</feature>
<evidence type="ECO:0000256" key="3">
    <source>
        <dbReference type="ARBA" id="ARBA00022679"/>
    </source>
</evidence>
<sequence length="310" mass="35257">MKKLAVIVPCYNEELVIGESYRRTKAALQSMSIDTEIIYINDGSRDKTRELLDGIAASDPHVKVIHFSRNFGHQPAVTAGINNCDADLAVILDADMQDPPELIPGILELQEKENANVVYCVRRSREGESLFKKFTAKAFYRLLNYMSDVSFPLDTGDFRMVDRKIMDQFDRFQERGKYIRGLISWLGYKQVPFYYEREARIAGETKYPFSKMWKFASTAMLYFSKKPLRLATSLGFIAVVVGIVLAAWFTLGKIYGFSNAESGWTSIMTSVIFFGGVQLLTVGVLGQYVGILFDEIKARPEYIIDEKKNF</sequence>
<dbReference type="PANTHER" id="PTHR48090:SF1">
    <property type="entry name" value="PROPHAGE BACTOPRENOL GLUCOSYL TRANSFERASE HOMOLOG"/>
    <property type="match status" value="1"/>
</dbReference>
<dbReference type="InterPro" id="IPR050256">
    <property type="entry name" value="Glycosyltransferase_2"/>
</dbReference>
<accession>A0ABR6KI78</accession>
<evidence type="ECO:0000256" key="5">
    <source>
        <dbReference type="ARBA" id="ARBA00022989"/>
    </source>
</evidence>
<feature type="transmembrane region" description="Helical" evidence="7">
    <location>
        <begin position="271"/>
        <end position="293"/>
    </location>
</feature>
<evidence type="ECO:0000256" key="2">
    <source>
        <dbReference type="ARBA" id="ARBA00022676"/>
    </source>
</evidence>
<evidence type="ECO:0000256" key="1">
    <source>
        <dbReference type="ARBA" id="ARBA00004141"/>
    </source>
</evidence>
<comment type="subcellular location">
    <subcellularLocation>
        <location evidence="1">Membrane</location>
        <topology evidence="1">Multi-pass membrane protein</topology>
    </subcellularLocation>
</comment>
<dbReference type="EMBL" id="JACHOC010000002">
    <property type="protein sequence ID" value="MBB4621213.1"/>
    <property type="molecule type" value="Genomic_DNA"/>
</dbReference>
<feature type="transmembrane region" description="Helical" evidence="7">
    <location>
        <begin position="230"/>
        <end position="251"/>
    </location>
</feature>
<dbReference type="CDD" id="cd04187">
    <property type="entry name" value="DPM1_like_bac"/>
    <property type="match status" value="1"/>
</dbReference>
<evidence type="ECO:0000259" key="8">
    <source>
        <dbReference type="Pfam" id="PF00535"/>
    </source>
</evidence>
<dbReference type="InterPro" id="IPR001173">
    <property type="entry name" value="Glyco_trans_2-like"/>
</dbReference>
<dbReference type="Gene3D" id="3.90.550.10">
    <property type="entry name" value="Spore Coat Polysaccharide Biosynthesis Protein SpsA, Chain A"/>
    <property type="match status" value="1"/>
</dbReference>
<evidence type="ECO:0000256" key="4">
    <source>
        <dbReference type="ARBA" id="ARBA00022692"/>
    </source>
</evidence>
<keyword evidence="5 7" id="KW-1133">Transmembrane helix</keyword>
<dbReference type="InterPro" id="IPR029044">
    <property type="entry name" value="Nucleotide-diphossugar_trans"/>
</dbReference>
<comment type="caution">
    <text evidence="9">The sequence shown here is derived from an EMBL/GenBank/DDBJ whole genome shotgun (WGS) entry which is preliminary data.</text>
</comment>